<keyword evidence="2" id="KW-1185">Reference proteome</keyword>
<organism evidence="1 2">
    <name type="scientific">Parvularcula dongshanensis</name>
    <dbReference type="NCBI Taxonomy" id="1173995"/>
    <lineage>
        <taxon>Bacteria</taxon>
        <taxon>Pseudomonadati</taxon>
        <taxon>Pseudomonadota</taxon>
        <taxon>Alphaproteobacteria</taxon>
        <taxon>Parvularculales</taxon>
        <taxon>Parvularculaceae</taxon>
        <taxon>Parvularcula</taxon>
    </lineage>
</organism>
<evidence type="ECO:0000313" key="1">
    <source>
        <dbReference type="EMBL" id="MBB4659799.1"/>
    </source>
</evidence>
<dbReference type="PRINTS" id="PR00419">
    <property type="entry name" value="ADXRDTASE"/>
</dbReference>
<dbReference type="InterPro" id="IPR036188">
    <property type="entry name" value="FAD/NAD-bd_sf"/>
</dbReference>
<dbReference type="Pfam" id="PF13450">
    <property type="entry name" value="NAD_binding_8"/>
    <property type="match status" value="1"/>
</dbReference>
<dbReference type="Gene3D" id="3.50.50.60">
    <property type="entry name" value="FAD/NAD(P)-binding domain"/>
    <property type="match status" value="1"/>
</dbReference>
<name>A0A840I4M3_9PROT</name>
<dbReference type="SUPFAM" id="SSF51905">
    <property type="entry name" value="FAD/NAD(P)-binding domain"/>
    <property type="match status" value="1"/>
</dbReference>
<dbReference type="AlphaFoldDB" id="A0A840I4M3"/>
<dbReference type="EMBL" id="JACHOB010000005">
    <property type="protein sequence ID" value="MBB4659799.1"/>
    <property type="molecule type" value="Genomic_DNA"/>
</dbReference>
<proteinExistence type="predicted"/>
<dbReference type="PANTHER" id="PTHR16128:SF5">
    <property type="entry name" value="FAD_NAD(P)-BINDING OXIDOREDUCTASE FAMILY PROTEIN"/>
    <property type="match status" value="1"/>
</dbReference>
<dbReference type="Gene3D" id="3.90.660.10">
    <property type="match status" value="1"/>
</dbReference>
<dbReference type="RefSeq" id="WP_183818761.1">
    <property type="nucleotide sequence ID" value="NZ_JACHOB010000005.1"/>
</dbReference>
<evidence type="ECO:0008006" key="3">
    <source>
        <dbReference type="Google" id="ProtNLM"/>
    </source>
</evidence>
<protein>
    <recommendedName>
        <fullName evidence="3">Amine oxidase domain-containing protein</fullName>
    </recommendedName>
</protein>
<reference evidence="1 2" key="1">
    <citation type="submission" date="2020-08" db="EMBL/GenBank/DDBJ databases">
        <title>Genomic Encyclopedia of Type Strains, Phase IV (KMG-IV): sequencing the most valuable type-strain genomes for metagenomic binning, comparative biology and taxonomic classification.</title>
        <authorList>
            <person name="Goeker M."/>
        </authorList>
    </citation>
    <scope>NUCLEOTIDE SEQUENCE [LARGE SCALE GENOMIC DNA]</scope>
    <source>
        <strain evidence="1 2">DSM 102850</strain>
    </source>
</reference>
<dbReference type="Proteomes" id="UP000563524">
    <property type="component" value="Unassembled WGS sequence"/>
</dbReference>
<gene>
    <name evidence="1" type="ORF">GGQ59_002340</name>
</gene>
<sequence>MIRSRVAIIGAGVAGLACGRVLSDAGVDVALYDKGRGPGGRCSTRRTPFGSFDHGAQFFTVRDEGFERAVSAWRDAGHVSRWDGRFVRIKNGNESPYDGDHRFVGTPRMNAFVKAEAEALGAHFGLRIATPRGREDRWQLYSEHGQSAWEAEWLVFATPAEQTAALLAGTGRPTSLLGGARRARSSPTWTLMAAFEGEEPVPFDAASLSGHDIAFASFEPSKPGRGGAHRWVVHASTDWSRAHLEEAPEDIVPKLTDMLCDLIEARSRPVHAVAHRWRYAQVDETAPESFALDADARLATCGDWHVAPRVESAWVSGHRLGAALIDELR</sequence>
<evidence type="ECO:0000313" key="2">
    <source>
        <dbReference type="Proteomes" id="UP000563524"/>
    </source>
</evidence>
<dbReference type="PANTHER" id="PTHR16128">
    <property type="entry name" value="FAD/NAD(P)-BINDING OXIDOREDUCTASE FAMILY PROTEIN"/>
    <property type="match status" value="1"/>
</dbReference>
<comment type="caution">
    <text evidence="1">The sequence shown here is derived from an EMBL/GenBank/DDBJ whole genome shotgun (WGS) entry which is preliminary data.</text>
</comment>
<accession>A0A840I4M3</accession>
<dbReference type="PROSITE" id="PS51257">
    <property type="entry name" value="PROKAR_LIPOPROTEIN"/>
    <property type="match status" value="1"/>
</dbReference>